<dbReference type="InterPro" id="IPR051012">
    <property type="entry name" value="CellSynth/LPSAsmb/PSIAsmb"/>
</dbReference>
<dbReference type="PROSITE" id="PS50005">
    <property type="entry name" value="TPR"/>
    <property type="match status" value="5"/>
</dbReference>
<dbReference type="Gene3D" id="1.25.40.10">
    <property type="entry name" value="Tetratricopeptide repeat domain"/>
    <property type="match status" value="5"/>
</dbReference>
<evidence type="ECO:0000256" key="2">
    <source>
        <dbReference type="ARBA" id="ARBA00022803"/>
    </source>
</evidence>
<feature type="repeat" description="TPR" evidence="3">
    <location>
        <begin position="626"/>
        <end position="659"/>
    </location>
</feature>
<dbReference type="Proteomes" id="UP000663722">
    <property type="component" value="Chromosome"/>
</dbReference>
<evidence type="ECO:0000256" key="4">
    <source>
        <dbReference type="SAM" id="MobiDB-lite"/>
    </source>
</evidence>
<feature type="repeat" description="TPR" evidence="3">
    <location>
        <begin position="117"/>
        <end position="150"/>
    </location>
</feature>
<evidence type="ECO:0000313" key="6">
    <source>
        <dbReference type="EMBL" id="QTA85541.1"/>
    </source>
</evidence>
<feature type="repeat" description="TPR" evidence="3">
    <location>
        <begin position="558"/>
        <end position="591"/>
    </location>
</feature>
<dbReference type="SUPFAM" id="SSF48452">
    <property type="entry name" value="TPR-like"/>
    <property type="match status" value="3"/>
</dbReference>
<dbReference type="EMBL" id="CP061800">
    <property type="protein sequence ID" value="QTA85541.1"/>
    <property type="molecule type" value="Genomic_DNA"/>
</dbReference>
<evidence type="ECO:0000313" key="7">
    <source>
        <dbReference type="Proteomes" id="UP000663722"/>
    </source>
</evidence>
<evidence type="ECO:0000256" key="3">
    <source>
        <dbReference type="PROSITE-ProRule" id="PRU00339"/>
    </source>
</evidence>
<dbReference type="KEGG" id="dmm:dnm_015520"/>
<reference evidence="6" key="1">
    <citation type="journal article" date="2021" name="Microb. Physiol.">
        <title>Proteogenomic Insights into the Physiology of Marine, Sulfate-Reducing, Filamentous Desulfonema limicola and Desulfonema magnum.</title>
        <authorList>
            <person name="Schnaars V."/>
            <person name="Wohlbrand L."/>
            <person name="Scheve S."/>
            <person name="Hinrichs C."/>
            <person name="Reinhardt R."/>
            <person name="Rabus R."/>
        </authorList>
    </citation>
    <scope>NUCLEOTIDE SEQUENCE</scope>
    <source>
        <strain evidence="6">4be13</strain>
    </source>
</reference>
<feature type="region of interest" description="Disordered" evidence="4">
    <location>
        <begin position="761"/>
        <end position="788"/>
    </location>
</feature>
<proteinExistence type="predicted"/>
<dbReference type="PANTHER" id="PTHR45586">
    <property type="entry name" value="TPR REPEAT-CONTAINING PROTEIN PA4667"/>
    <property type="match status" value="1"/>
</dbReference>
<dbReference type="Pfam" id="PF14559">
    <property type="entry name" value="TPR_19"/>
    <property type="match status" value="2"/>
</dbReference>
<keyword evidence="7" id="KW-1185">Reference proteome</keyword>
<feature type="domain" description="Tetratricopeptide repeat protein 21A/21B N-terminal ARM repeat" evidence="5">
    <location>
        <begin position="453"/>
        <end position="634"/>
    </location>
</feature>
<evidence type="ECO:0000256" key="1">
    <source>
        <dbReference type="ARBA" id="ARBA00022737"/>
    </source>
</evidence>
<dbReference type="PANTHER" id="PTHR45586:SF1">
    <property type="entry name" value="LIPOPOLYSACCHARIDE ASSEMBLY PROTEIN B"/>
    <property type="match status" value="1"/>
</dbReference>
<dbReference type="InterPro" id="IPR011990">
    <property type="entry name" value="TPR-like_helical_dom_sf"/>
</dbReference>
<organism evidence="6 7">
    <name type="scientific">Desulfonema magnum</name>
    <dbReference type="NCBI Taxonomy" id="45655"/>
    <lineage>
        <taxon>Bacteria</taxon>
        <taxon>Pseudomonadati</taxon>
        <taxon>Thermodesulfobacteriota</taxon>
        <taxon>Desulfobacteria</taxon>
        <taxon>Desulfobacterales</taxon>
        <taxon>Desulfococcaceae</taxon>
        <taxon>Desulfonema</taxon>
    </lineage>
</organism>
<dbReference type="Pfam" id="PF13432">
    <property type="entry name" value="TPR_16"/>
    <property type="match status" value="2"/>
</dbReference>
<dbReference type="InterPro" id="IPR056833">
    <property type="entry name" value="ARM_TT21_N"/>
</dbReference>
<sequence length="804" mass="91618">MNCGETRLFPSRAAAHSGKKAGFLPRADIENLWSATYDKLIKEAELSEISNMGRITRYTVFQALCLLSFLCIAACTEDSKTLFQQWDQKGDEHFKQRKYEAALGAWKEALKIYPRKSEIYIKIAKTYLRMDYPSEAAEAFHKVVASEPDAWEVWLELAKIQLAFLDVETAEESWQRACRGGDTSDTHIFHGDLMSIKNQPDAAEADYRQALSIEPASETAMIRLAVCCLVQGKTEPAEAVYERLASRKPDATEILLEMSNYWELRGTLKEAEAYLLKAVQSDPENIRLRRMLAEFYFNSDSYEKARVIMDKLIKKNPANRFMKKFLVEILLAQNQMPAAQLILDQLSKEREDDLELHLLKGKYFMLTRAPSYAVSHFLAALEKDPGLPVSHYFLGLAYLAGGQISLARERMIKVLTTDPYFSEADLALADIRYKEKAFDASLEHARRIYEREPENVRSHLMMGNVFLAQGRYDSAILRFEAARRLSPDMAAPLYYKALIAELSNYDEKALEIYEALLEQHPDLADASMRYAQLLIRTGDIEMAKLCVEEAVKEMPQNGFLHHILGQVYLVLDETEKAKTHFEQAVSAEPELAAAYLRLAEIYKNSQDQENMIRVLKACITNLPNFPKAYIELADAYRQKMWFKEAADTLETAMTRNPDSPYLANNLAWLFLERDTNADKALKLARFASERLPKDGGVTDTLGWAYYKNNTVTQAILTLTEARSLEPEHPLIHFHLGMALYASGKMPDATERLKHALELGLENPEREHAKKHLRQLRGQPVPGSLSDTVPLSEKLYQGLEDEAWE</sequence>
<gene>
    <name evidence="6" type="ORF">dnm_015520</name>
</gene>
<keyword evidence="2 3" id="KW-0802">TPR repeat</keyword>
<dbReference type="AlphaFoldDB" id="A0A975GL72"/>
<keyword evidence="1" id="KW-0677">Repeat</keyword>
<evidence type="ECO:0000259" key="5">
    <source>
        <dbReference type="Pfam" id="PF25062"/>
    </source>
</evidence>
<feature type="repeat" description="TPR" evidence="3">
    <location>
        <begin position="83"/>
        <end position="116"/>
    </location>
</feature>
<feature type="repeat" description="TPR" evidence="3">
    <location>
        <begin position="456"/>
        <end position="489"/>
    </location>
</feature>
<dbReference type="InterPro" id="IPR019734">
    <property type="entry name" value="TPR_rpt"/>
</dbReference>
<protein>
    <submittedName>
        <fullName evidence="6">Tetratricopeptide repeat-containing protein</fullName>
    </submittedName>
</protein>
<name>A0A975GL72_9BACT</name>
<accession>A0A975GL72</accession>
<dbReference type="Pfam" id="PF25062">
    <property type="entry name" value="ARM_TT21_N"/>
    <property type="match status" value="1"/>
</dbReference>
<dbReference type="SMART" id="SM00028">
    <property type="entry name" value="TPR"/>
    <property type="match status" value="17"/>
</dbReference>